<evidence type="ECO:0000313" key="1">
    <source>
        <dbReference type="Proteomes" id="UP000000437"/>
    </source>
</evidence>
<organism evidence="1 2">
    <name type="scientific">Danio rerio</name>
    <name type="common">Zebrafish</name>
    <name type="synonym">Brachydanio rerio</name>
    <dbReference type="NCBI Taxonomy" id="7955"/>
    <lineage>
        <taxon>Eukaryota</taxon>
        <taxon>Metazoa</taxon>
        <taxon>Chordata</taxon>
        <taxon>Craniata</taxon>
        <taxon>Vertebrata</taxon>
        <taxon>Euteleostomi</taxon>
        <taxon>Actinopterygii</taxon>
        <taxon>Neopterygii</taxon>
        <taxon>Teleostei</taxon>
        <taxon>Ostariophysi</taxon>
        <taxon>Cypriniformes</taxon>
        <taxon>Danionidae</taxon>
        <taxon>Danioninae</taxon>
        <taxon>Danio</taxon>
    </lineage>
</organism>
<dbReference type="Proteomes" id="UP000000437">
    <property type="component" value="Chromosome 3"/>
</dbReference>
<accession>A0AC58IZR7</accession>
<evidence type="ECO:0000313" key="2">
    <source>
        <dbReference type="RefSeq" id="XP_073799719.1"/>
    </source>
</evidence>
<gene>
    <name evidence="2" type="primary">vmo1a</name>
    <name evidence="2" type="synonym">si:ch73-106l15.1</name>
</gene>
<reference evidence="2" key="1">
    <citation type="submission" date="2025-08" db="UniProtKB">
        <authorList>
            <consortium name="RefSeq"/>
        </authorList>
    </citation>
    <scope>IDENTIFICATION</scope>
    <source>
        <strain evidence="2">Tuebingen</strain>
        <tissue evidence="2">Fibroblasts and whole tissue</tissue>
    </source>
</reference>
<dbReference type="RefSeq" id="XP_073799719.1">
    <property type="nucleotide sequence ID" value="XM_073943618.1"/>
</dbReference>
<keyword evidence="1" id="KW-1185">Reference proteome</keyword>
<proteinExistence type="predicted"/>
<sequence length="203" mass="22530">MRRLFSMILLLSIIGLHVISPFTTDSWLWNSEKSIEMAVDNGGEWGSWGPAEMCPWGSYARGFNLKVEESSPFSLDETSVNGIRLYCVSPDNVSNVVAVVQSKVSNWGEWTPVDWCRSGFLKAFRLRVESPQGIEDDSAANNIMFRCSDGYELNGDGTDWGDWGSWSKTCQGKGICGIKTLVEGPQGIWDDTALNDAVMYCCD</sequence>
<name>A0AC58IZR7_DANRE</name>
<protein>
    <submittedName>
        <fullName evidence="2">Vitelline membrane outer layer 1 homolog a isoform X1</fullName>
    </submittedName>
</protein>